<gene>
    <name evidence="1" type="ORF">ENSA7_10520</name>
</gene>
<reference evidence="1 2" key="1">
    <citation type="submission" date="2018-03" db="EMBL/GenBank/DDBJ databases">
        <title>Draft Genome Sequences of the Obligatory Marine Myxobacteria Enhygromyxa salina SWB007.</title>
        <authorList>
            <person name="Poehlein A."/>
            <person name="Moghaddam J.A."/>
            <person name="Harms H."/>
            <person name="Alanjari M."/>
            <person name="Koenig G.M."/>
            <person name="Daniel R."/>
            <person name="Schaeberle T.F."/>
        </authorList>
    </citation>
    <scope>NUCLEOTIDE SEQUENCE [LARGE SCALE GENOMIC DNA]</scope>
    <source>
        <strain evidence="1 2">SWB007</strain>
    </source>
</reference>
<sequence>MTILKLPPELNVEVIRGSGDGHGVLDLRYFPLTFIKKKGDPSEAYVHAYYKWRKAASAFAHENGMIHIVVKDIDEWGIPKPTIRKMIGDYASRDTEDVGFAWRYIVVTKPVMRGAVTAILWIKGDTQRVSFVASYADAIRTANQLFQDSGCQPPSIDPAGFVPSWELKS</sequence>
<protein>
    <submittedName>
        <fullName evidence="1">Uncharacterized protein</fullName>
    </submittedName>
</protein>
<accession>A0A2S9YVI6</accession>
<proteinExistence type="predicted"/>
<evidence type="ECO:0000313" key="2">
    <source>
        <dbReference type="Proteomes" id="UP000238823"/>
    </source>
</evidence>
<comment type="caution">
    <text evidence="1">The sequence shown here is derived from an EMBL/GenBank/DDBJ whole genome shotgun (WGS) entry which is preliminary data.</text>
</comment>
<evidence type="ECO:0000313" key="1">
    <source>
        <dbReference type="EMBL" id="PRQ09062.1"/>
    </source>
</evidence>
<dbReference type="EMBL" id="PVNL01000030">
    <property type="protein sequence ID" value="PRQ09062.1"/>
    <property type="molecule type" value="Genomic_DNA"/>
</dbReference>
<dbReference type="Proteomes" id="UP000238823">
    <property type="component" value="Unassembled WGS sequence"/>
</dbReference>
<organism evidence="1 2">
    <name type="scientific">Enhygromyxa salina</name>
    <dbReference type="NCBI Taxonomy" id="215803"/>
    <lineage>
        <taxon>Bacteria</taxon>
        <taxon>Pseudomonadati</taxon>
        <taxon>Myxococcota</taxon>
        <taxon>Polyangia</taxon>
        <taxon>Nannocystales</taxon>
        <taxon>Nannocystaceae</taxon>
        <taxon>Enhygromyxa</taxon>
    </lineage>
</organism>
<dbReference type="AlphaFoldDB" id="A0A2S9YVI6"/>
<name>A0A2S9YVI6_9BACT</name>